<keyword evidence="1" id="KW-0472">Membrane</keyword>
<name>A0A5J4IY48_9FLAO</name>
<reference evidence="2 3" key="1">
    <citation type="submission" date="2019-08" db="EMBL/GenBank/DDBJ databases">
        <title>Draft genome sequence of Ulvibacter marinus type strain NBRC 109484.</title>
        <authorList>
            <person name="Kawano K."/>
            <person name="Ushijima N."/>
            <person name="Kihara M."/>
            <person name="Itoh H."/>
        </authorList>
    </citation>
    <scope>NUCLEOTIDE SEQUENCE [LARGE SCALE GENOMIC DNA]</scope>
    <source>
        <strain evidence="2 3">NBRC 109484</strain>
    </source>
</reference>
<organism evidence="2 3">
    <name type="scientific">Patiriisocius marinus</name>
    <dbReference type="NCBI Taxonomy" id="1397112"/>
    <lineage>
        <taxon>Bacteria</taxon>
        <taxon>Pseudomonadati</taxon>
        <taxon>Bacteroidota</taxon>
        <taxon>Flavobacteriia</taxon>
        <taxon>Flavobacteriales</taxon>
        <taxon>Flavobacteriaceae</taxon>
        <taxon>Patiriisocius</taxon>
    </lineage>
</organism>
<dbReference type="EMBL" id="BKCG01000001">
    <property type="protein sequence ID" value="GER58511.1"/>
    <property type="molecule type" value="Genomic_DNA"/>
</dbReference>
<feature type="transmembrane region" description="Helical" evidence="1">
    <location>
        <begin position="16"/>
        <end position="37"/>
    </location>
</feature>
<proteinExistence type="predicted"/>
<dbReference type="Proteomes" id="UP000326509">
    <property type="component" value="Unassembled WGS sequence"/>
</dbReference>
<protein>
    <submittedName>
        <fullName evidence="2">Uncharacterized protein</fullName>
    </submittedName>
</protein>
<accession>A0A5J4IY48</accession>
<dbReference type="AlphaFoldDB" id="A0A5J4IY48"/>
<evidence type="ECO:0000313" key="2">
    <source>
        <dbReference type="EMBL" id="GER58511.1"/>
    </source>
</evidence>
<gene>
    <name evidence="2" type="ORF">ULMA_06190</name>
</gene>
<sequence length="69" mass="8311">MAEYIVEKWPFLKSPFAWYVDGIMGIIDSEILLRLYFSILKLRYLILVVSVKDKYIVMKIISRVLYENY</sequence>
<evidence type="ECO:0000256" key="1">
    <source>
        <dbReference type="SAM" id="Phobius"/>
    </source>
</evidence>
<comment type="caution">
    <text evidence="2">The sequence shown here is derived from an EMBL/GenBank/DDBJ whole genome shotgun (WGS) entry which is preliminary data.</text>
</comment>
<keyword evidence="3" id="KW-1185">Reference proteome</keyword>
<keyword evidence="1" id="KW-1133">Transmembrane helix</keyword>
<evidence type="ECO:0000313" key="3">
    <source>
        <dbReference type="Proteomes" id="UP000326509"/>
    </source>
</evidence>
<keyword evidence="1" id="KW-0812">Transmembrane</keyword>